<dbReference type="AlphaFoldDB" id="A0A8H6WSQ9"/>
<proteinExistence type="predicted"/>
<reference evidence="2" key="1">
    <citation type="submission" date="2020-05" db="EMBL/GenBank/DDBJ databases">
        <title>Mycena genomes resolve the evolution of fungal bioluminescence.</title>
        <authorList>
            <person name="Tsai I.J."/>
        </authorList>
    </citation>
    <scope>NUCLEOTIDE SEQUENCE</scope>
    <source>
        <strain evidence="2">160909Yilan</strain>
    </source>
</reference>
<feature type="compositionally biased region" description="Polar residues" evidence="1">
    <location>
        <begin position="24"/>
        <end position="37"/>
    </location>
</feature>
<feature type="region of interest" description="Disordered" evidence="1">
    <location>
        <begin position="1"/>
        <end position="53"/>
    </location>
</feature>
<name>A0A8H6WSQ9_9AGAR</name>
<evidence type="ECO:0000313" key="3">
    <source>
        <dbReference type="Proteomes" id="UP000623467"/>
    </source>
</evidence>
<gene>
    <name evidence="2" type="ORF">MSAN_02477300</name>
</gene>
<dbReference type="EMBL" id="JACAZH010000074">
    <property type="protein sequence ID" value="KAF7328622.1"/>
    <property type="molecule type" value="Genomic_DNA"/>
</dbReference>
<accession>A0A8H6WSQ9</accession>
<comment type="caution">
    <text evidence="2">The sequence shown here is derived from an EMBL/GenBank/DDBJ whole genome shotgun (WGS) entry which is preliminary data.</text>
</comment>
<keyword evidence="3" id="KW-1185">Reference proteome</keyword>
<protein>
    <submittedName>
        <fullName evidence="2">Uncharacterized protein</fullName>
    </submittedName>
</protein>
<organism evidence="2 3">
    <name type="scientific">Mycena sanguinolenta</name>
    <dbReference type="NCBI Taxonomy" id="230812"/>
    <lineage>
        <taxon>Eukaryota</taxon>
        <taxon>Fungi</taxon>
        <taxon>Dikarya</taxon>
        <taxon>Basidiomycota</taxon>
        <taxon>Agaricomycotina</taxon>
        <taxon>Agaricomycetes</taxon>
        <taxon>Agaricomycetidae</taxon>
        <taxon>Agaricales</taxon>
        <taxon>Marasmiineae</taxon>
        <taxon>Mycenaceae</taxon>
        <taxon>Mycena</taxon>
    </lineage>
</organism>
<feature type="compositionally biased region" description="Polar residues" evidence="1">
    <location>
        <begin position="1"/>
        <end position="10"/>
    </location>
</feature>
<sequence length="260" mass="28631">MSQNTTSSTAPDPALTTPVLSIASEPTATDTESNNSDDIPDLVPADSNDIRPPTPVVHRRAYIANGLTNSLGRLMFSSPVYRGPIVTGSPFAPRIHDIFAAGAHLTNNVNGPNVPHPRRYTVNAIHGDFNWQASSQISGRAIRDAVADRLPNPASANDNLADDPRGGHPPNARYRGAPFGNAYANNIPRRAPRQNIYHGLNPRMILRLIQRLQNPNHTRGLDTRMVFDLIRRLQGLVHTLQNMREDEFCACFDQPIQTTR</sequence>
<evidence type="ECO:0000256" key="1">
    <source>
        <dbReference type="SAM" id="MobiDB-lite"/>
    </source>
</evidence>
<feature type="region of interest" description="Disordered" evidence="1">
    <location>
        <begin position="150"/>
        <end position="170"/>
    </location>
</feature>
<evidence type="ECO:0000313" key="2">
    <source>
        <dbReference type="EMBL" id="KAF7328622.1"/>
    </source>
</evidence>
<dbReference type="Proteomes" id="UP000623467">
    <property type="component" value="Unassembled WGS sequence"/>
</dbReference>